<sequence>MKSVLDAIQQEIKSRFTRQNDLNSKFGFLLDTEKLFNKPLDNDVQISCKNLSRFYNTDFDGPELYAEICDCKMLLREREDVRPKIAIEVLTFIILYGEHVFPSLKTALQILLTISVSIASCKRSFSKLKLILSFFRANMGQDRLSDLAFLSMERDIFEKIHFDEVMMNFRP</sequence>
<dbReference type="PANTHER" id="PTHR45749">
    <property type="match status" value="1"/>
</dbReference>
<evidence type="ECO:0000259" key="1">
    <source>
        <dbReference type="Pfam" id="PF05699"/>
    </source>
</evidence>
<evidence type="ECO:0000313" key="3">
    <source>
        <dbReference type="Proteomes" id="UP000499080"/>
    </source>
</evidence>
<proteinExistence type="predicted"/>
<dbReference type="AlphaFoldDB" id="A0A4Y2DBM0"/>
<protein>
    <recommendedName>
        <fullName evidence="1">HAT C-terminal dimerisation domain-containing protein</fullName>
    </recommendedName>
</protein>
<name>A0A4Y2DBM0_ARAVE</name>
<accession>A0A4Y2DBM0</accession>
<dbReference type="SUPFAM" id="SSF53098">
    <property type="entry name" value="Ribonuclease H-like"/>
    <property type="match status" value="1"/>
</dbReference>
<dbReference type="Pfam" id="PF05699">
    <property type="entry name" value="Dimer_Tnp_hAT"/>
    <property type="match status" value="1"/>
</dbReference>
<reference evidence="2 3" key="1">
    <citation type="journal article" date="2019" name="Sci. Rep.">
        <title>Orb-weaving spider Araneus ventricosus genome elucidates the spidroin gene catalogue.</title>
        <authorList>
            <person name="Kono N."/>
            <person name="Nakamura H."/>
            <person name="Ohtoshi R."/>
            <person name="Moran D.A.P."/>
            <person name="Shinohara A."/>
            <person name="Yoshida Y."/>
            <person name="Fujiwara M."/>
            <person name="Mori M."/>
            <person name="Tomita M."/>
            <person name="Arakawa K."/>
        </authorList>
    </citation>
    <scope>NUCLEOTIDE SEQUENCE [LARGE SCALE GENOMIC DNA]</scope>
</reference>
<keyword evidence="3" id="KW-1185">Reference proteome</keyword>
<dbReference type="GO" id="GO:0046983">
    <property type="term" value="F:protein dimerization activity"/>
    <property type="evidence" value="ECO:0007669"/>
    <property type="project" value="InterPro"/>
</dbReference>
<gene>
    <name evidence="2" type="ORF">AVEN_164000_1</name>
</gene>
<dbReference type="OrthoDB" id="6437574at2759"/>
<dbReference type="Proteomes" id="UP000499080">
    <property type="component" value="Unassembled WGS sequence"/>
</dbReference>
<evidence type="ECO:0000313" key="2">
    <source>
        <dbReference type="EMBL" id="GBM12945.1"/>
    </source>
</evidence>
<organism evidence="2 3">
    <name type="scientific">Araneus ventricosus</name>
    <name type="common">Orbweaver spider</name>
    <name type="synonym">Epeira ventricosa</name>
    <dbReference type="NCBI Taxonomy" id="182803"/>
    <lineage>
        <taxon>Eukaryota</taxon>
        <taxon>Metazoa</taxon>
        <taxon>Ecdysozoa</taxon>
        <taxon>Arthropoda</taxon>
        <taxon>Chelicerata</taxon>
        <taxon>Arachnida</taxon>
        <taxon>Araneae</taxon>
        <taxon>Araneomorphae</taxon>
        <taxon>Entelegynae</taxon>
        <taxon>Araneoidea</taxon>
        <taxon>Araneidae</taxon>
        <taxon>Araneus</taxon>
    </lineage>
</organism>
<feature type="domain" description="HAT C-terminal dimerisation" evidence="1">
    <location>
        <begin position="73"/>
        <end position="155"/>
    </location>
</feature>
<dbReference type="InterPro" id="IPR012337">
    <property type="entry name" value="RNaseH-like_sf"/>
</dbReference>
<dbReference type="InterPro" id="IPR008906">
    <property type="entry name" value="HATC_C_dom"/>
</dbReference>
<dbReference type="EMBL" id="BGPR01000321">
    <property type="protein sequence ID" value="GBM12945.1"/>
    <property type="molecule type" value="Genomic_DNA"/>
</dbReference>
<dbReference type="PANTHER" id="PTHR45749:SF35">
    <property type="entry name" value="AC-LIKE TRANSPOSASE-RELATED"/>
    <property type="match status" value="1"/>
</dbReference>
<comment type="caution">
    <text evidence="2">The sequence shown here is derived from an EMBL/GenBank/DDBJ whole genome shotgun (WGS) entry which is preliminary data.</text>
</comment>